<organism evidence="2 3">
    <name type="scientific">Candidatus Zambryskibacteria bacterium RIFCSPHIGHO2_02_38_10.5</name>
    <dbReference type="NCBI Taxonomy" id="1802742"/>
    <lineage>
        <taxon>Bacteria</taxon>
        <taxon>Candidatus Zambryskiibacteriota</taxon>
    </lineage>
</organism>
<dbReference type="AlphaFoldDB" id="A0A1G2T9D7"/>
<dbReference type="InterPro" id="IPR036397">
    <property type="entry name" value="RNaseH_sf"/>
</dbReference>
<sequence>MRKIVFDIETKNVFQDVGSDNPADLDISLLCIYDYETNTYDSFLQEDFDRLWPLLEKAGMFITYNGDHFDIPLLNKYYKKAGRGDLTKIRSLDILKEIKNCYGRRMKLDQVAEGTLGINKSSNGLDAVVWWRNGEIEKIRKYCLDDVRITKDIYEYAQKHKKLMFKEGPFTKEIKMDIKHWEPVAEVKTQSLF</sequence>
<evidence type="ECO:0000313" key="2">
    <source>
        <dbReference type="EMBL" id="OHA93880.1"/>
    </source>
</evidence>
<dbReference type="Gene3D" id="3.30.420.10">
    <property type="entry name" value="Ribonuclease H-like superfamily/Ribonuclease H"/>
    <property type="match status" value="1"/>
</dbReference>
<reference evidence="2 3" key="1">
    <citation type="journal article" date="2016" name="Nat. Commun.">
        <title>Thousands of microbial genomes shed light on interconnected biogeochemical processes in an aquifer system.</title>
        <authorList>
            <person name="Anantharaman K."/>
            <person name="Brown C.T."/>
            <person name="Hug L.A."/>
            <person name="Sharon I."/>
            <person name="Castelle C.J."/>
            <person name="Probst A.J."/>
            <person name="Thomas B.C."/>
            <person name="Singh A."/>
            <person name="Wilkins M.J."/>
            <person name="Karaoz U."/>
            <person name="Brodie E.L."/>
            <person name="Williams K.H."/>
            <person name="Hubbard S.S."/>
            <person name="Banfield J.F."/>
        </authorList>
    </citation>
    <scope>NUCLEOTIDE SEQUENCE [LARGE SCALE GENOMIC DNA]</scope>
</reference>
<dbReference type="GO" id="GO:0003676">
    <property type="term" value="F:nucleic acid binding"/>
    <property type="evidence" value="ECO:0007669"/>
    <property type="project" value="InterPro"/>
</dbReference>
<evidence type="ECO:0000259" key="1">
    <source>
        <dbReference type="Pfam" id="PF13482"/>
    </source>
</evidence>
<gene>
    <name evidence="2" type="ORF">A2W58_00355</name>
</gene>
<evidence type="ECO:0000313" key="3">
    <source>
        <dbReference type="Proteomes" id="UP000179264"/>
    </source>
</evidence>
<protein>
    <recommendedName>
        <fullName evidence="1">YprB ribonuclease H-like domain-containing protein</fullName>
    </recommendedName>
</protein>
<dbReference type="EMBL" id="MHVL01000007">
    <property type="protein sequence ID" value="OHA93880.1"/>
    <property type="molecule type" value="Genomic_DNA"/>
</dbReference>
<comment type="caution">
    <text evidence="2">The sequence shown here is derived from an EMBL/GenBank/DDBJ whole genome shotgun (WGS) entry which is preliminary data.</text>
</comment>
<dbReference type="Proteomes" id="UP000179264">
    <property type="component" value="Unassembled WGS sequence"/>
</dbReference>
<feature type="domain" description="YprB ribonuclease H-like" evidence="1">
    <location>
        <begin position="5"/>
        <end position="157"/>
    </location>
</feature>
<accession>A0A1G2T9D7</accession>
<proteinExistence type="predicted"/>
<name>A0A1G2T9D7_9BACT</name>
<dbReference type="InterPro" id="IPR038720">
    <property type="entry name" value="YprB_RNase_H-like_dom"/>
</dbReference>
<dbReference type="SUPFAM" id="SSF53098">
    <property type="entry name" value="Ribonuclease H-like"/>
    <property type="match status" value="1"/>
</dbReference>
<dbReference type="Pfam" id="PF13482">
    <property type="entry name" value="RNase_H_2"/>
    <property type="match status" value="1"/>
</dbReference>
<dbReference type="InterPro" id="IPR012337">
    <property type="entry name" value="RNaseH-like_sf"/>
</dbReference>